<feature type="compositionally biased region" description="Basic and acidic residues" evidence="1">
    <location>
        <begin position="361"/>
        <end position="373"/>
    </location>
</feature>
<reference evidence="2" key="1">
    <citation type="submission" date="2021-01" db="EMBL/GenBank/DDBJ databases">
        <authorList>
            <person name="Kaushik A."/>
        </authorList>
    </citation>
    <scope>NUCLEOTIDE SEQUENCE</scope>
    <source>
        <strain evidence="2">AG2-2IIIB</strain>
    </source>
</reference>
<evidence type="ECO:0000313" key="2">
    <source>
        <dbReference type="EMBL" id="CAE6436891.1"/>
    </source>
</evidence>
<sequence length="456" mass="50397">MTTRSTATQVTQHPLPDSQPRQMSRRGLETGSHNEPVSSGNSTASHITSASAFCASSQFDIWATLVQLDKNVNSSIPSHENFQPLEDLKNLSNQFPAWLGDNHSSKFQYILPSCNDIATEIRTELAGKPTALQNDVNLHLGSLQAVLNACRHMQLLGHHSRRPTEADRRHSLDALFTHICESDNGDNGELVKYSCEQELKLPQAQFGKCNVTKTKAGGVMYLDVPDFAPYQQSRMKAPATAFYHKGLVDNLQVVDCVAEFKREDDGSNQGMMAMVSGLYQRAVLQMPGQFVFGVLHSEEVFFKVVAGIWQENKIQLYEIGSYSLADPTEALQLYLVLRGIHHLGGLYDQELRSSAEVLSARVRENPPSREWHPPRMGSIDGDVSEDQQPSHQRGTSIQQETPGQRHAHDRVQSYLETISSLSEFLAVDRPPTPLTDLPSAAAGPIGLTGRTQTEGV</sequence>
<name>A0A8H2XYX3_9AGAM</name>
<feature type="region of interest" description="Disordered" evidence="1">
    <location>
        <begin position="1"/>
        <end position="43"/>
    </location>
</feature>
<feature type="region of interest" description="Disordered" evidence="1">
    <location>
        <begin position="429"/>
        <end position="456"/>
    </location>
</feature>
<feature type="compositionally biased region" description="Polar residues" evidence="1">
    <location>
        <begin position="1"/>
        <end position="12"/>
    </location>
</feature>
<feature type="compositionally biased region" description="Polar residues" evidence="1">
    <location>
        <begin position="31"/>
        <end position="43"/>
    </location>
</feature>
<accession>A0A8H2XYX3</accession>
<organism evidence="2 3">
    <name type="scientific">Rhizoctonia solani</name>
    <dbReference type="NCBI Taxonomy" id="456999"/>
    <lineage>
        <taxon>Eukaryota</taxon>
        <taxon>Fungi</taxon>
        <taxon>Dikarya</taxon>
        <taxon>Basidiomycota</taxon>
        <taxon>Agaricomycotina</taxon>
        <taxon>Agaricomycetes</taxon>
        <taxon>Cantharellales</taxon>
        <taxon>Ceratobasidiaceae</taxon>
        <taxon>Rhizoctonia</taxon>
    </lineage>
</organism>
<evidence type="ECO:0000256" key="1">
    <source>
        <dbReference type="SAM" id="MobiDB-lite"/>
    </source>
</evidence>
<feature type="compositionally biased region" description="Polar residues" evidence="1">
    <location>
        <begin position="386"/>
        <end position="402"/>
    </location>
</feature>
<evidence type="ECO:0000313" key="3">
    <source>
        <dbReference type="Proteomes" id="UP000663843"/>
    </source>
</evidence>
<gene>
    <name evidence="2" type="ORF">RDB_LOCUS70864</name>
</gene>
<proteinExistence type="predicted"/>
<feature type="region of interest" description="Disordered" evidence="1">
    <location>
        <begin position="361"/>
        <end position="408"/>
    </location>
</feature>
<dbReference type="Proteomes" id="UP000663843">
    <property type="component" value="Unassembled WGS sequence"/>
</dbReference>
<dbReference type="AlphaFoldDB" id="A0A8H2XYX3"/>
<dbReference type="EMBL" id="CAJMWT010002238">
    <property type="protein sequence ID" value="CAE6436891.1"/>
    <property type="molecule type" value="Genomic_DNA"/>
</dbReference>
<protein>
    <submittedName>
        <fullName evidence="2">Uncharacterized protein</fullName>
    </submittedName>
</protein>
<comment type="caution">
    <text evidence="2">The sequence shown here is derived from an EMBL/GenBank/DDBJ whole genome shotgun (WGS) entry which is preliminary data.</text>
</comment>